<name>A0ABQ5S664_9CHLO</name>
<protein>
    <recommendedName>
        <fullName evidence="5">Ferredoxin thioredoxin reductase alpha chain domain-containing protein</fullName>
    </recommendedName>
</protein>
<proteinExistence type="inferred from homology"/>
<accession>A0ABQ5S664</accession>
<evidence type="ECO:0000313" key="6">
    <source>
        <dbReference type="EMBL" id="GLI65403.1"/>
    </source>
</evidence>
<dbReference type="InterPro" id="IPR044166">
    <property type="entry name" value="FTRV"/>
</dbReference>
<comment type="similarity">
    <text evidence="4">Belongs to the ferredoxin thioredoxin reductase alpha subunit family.</text>
</comment>
<reference evidence="6 7" key="1">
    <citation type="journal article" date="2023" name="IScience">
        <title>Expanded male sex-determining region conserved during the evolution of homothallism in the green alga Volvox.</title>
        <authorList>
            <person name="Yamamoto K."/>
            <person name="Matsuzaki R."/>
            <person name="Mahakham W."/>
            <person name="Heman W."/>
            <person name="Sekimoto H."/>
            <person name="Kawachi M."/>
            <person name="Minakuchi Y."/>
            <person name="Toyoda A."/>
            <person name="Nozaki H."/>
        </authorList>
    </citation>
    <scope>NUCLEOTIDE SEQUENCE [LARGE SCALE GENOMIC DNA]</scope>
    <source>
        <strain evidence="6 7">NIES-4468</strain>
    </source>
</reference>
<sequence>MIVHQATSFRSAAWAGRAKLVVRCSGNGASSGAFQAGQKVKVVSSIKIYHAPKHPEGIDLNGMEGTLIKDVTHYKGKILSANFPFEVEFHLPSEGKPAKFKAHLGEDEIQAL</sequence>
<keyword evidence="1" id="KW-0560">Oxidoreductase</keyword>
<evidence type="ECO:0000259" key="5">
    <source>
        <dbReference type="Pfam" id="PF02941"/>
    </source>
</evidence>
<evidence type="ECO:0000313" key="7">
    <source>
        <dbReference type="Proteomes" id="UP001165090"/>
    </source>
</evidence>
<gene>
    <name evidence="6" type="ORF">VaNZ11_008960</name>
</gene>
<dbReference type="Gene3D" id="2.30.30.50">
    <property type="match status" value="1"/>
</dbReference>
<dbReference type="PANTHER" id="PTHR46937">
    <property type="entry name" value="FERREDOXIN-THIOREDOXIN REDUCTASE, VARIABLE CHAIN"/>
    <property type="match status" value="1"/>
</dbReference>
<dbReference type="Proteomes" id="UP001165090">
    <property type="component" value="Unassembled WGS sequence"/>
</dbReference>
<dbReference type="Pfam" id="PF02941">
    <property type="entry name" value="FeThRed_A"/>
    <property type="match status" value="1"/>
</dbReference>
<evidence type="ECO:0000256" key="1">
    <source>
        <dbReference type="ARBA" id="ARBA00023002"/>
    </source>
</evidence>
<evidence type="ECO:0000256" key="4">
    <source>
        <dbReference type="ARBA" id="ARBA00034490"/>
    </source>
</evidence>
<dbReference type="SUPFAM" id="SSF50090">
    <property type="entry name" value="Electron transport accessory proteins"/>
    <property type="match status" value="1"/>
</dbReference>
<feature type="domain" description="Ferredoxin thioredoxin reductase alpha chain" evidence="5">
    <location>
        <begin position="37"/>
        <end position="108"/>
    </location>
</feature>
<dbReference type="PANTHER" id="PTHR46937:SF4">
    <property type="entry name" value="FERREDOXIN-THIOREDOXIN REDUCTASE SUBUNIT A1, CHLOROPLASTIC"/>
    <property type="match status" value="1"/>
</dbReference>
<comment type="caution">
    <text evidence="6">The sequence shown here is derived from an EMBL/GenBank/DDBJ whole genome shotgun (WGS) entry which is preliminary data.</text>
</comment>
<keyword evidence="7" id="KW-1185">Reference proteome</keyword>
<dbReference type="InterPro" id="IPR008990">
    <property type="entry name" value="Elect_transpt_acc-like_dom_sf"/>
</dbReference>
<comment type="function">
    <text evidence="3">Variable subunit of the ferredoxin-thioredoxin reductase (FTR), which catalyzes the two-electron reduction of thioredoxins by the electrons provided by reduced ferredoxin.</text>
</comment>
<evidence type="ECO:0000256" key="3">
    <source>
        <dbReference type="ARBA" id="ARBA00034474"/>
    </source>
</evidence>
<dbReference type="EMBL" id="BSDZ01000023">
    <property type="protein sequence ID" value="GLI65403.1"/>
    <property type="molecule type" value="Genomic_DNA"/>
</dbReference>
<comment type="subunit">
    <text evidence="2">Heterodimer of subunit A (variable subunit) and subunit B (catalytic subunit). Heterodimeric FTR forms a complex with ferredoxin and thioredoxin.</text>
</comment>
<dbReference type="InterPro" id="IPR004207">
    <property type="entry name" value="Fd_thioredoxin_Rdtase_alpha"/>
</dbReference>
<organism evidence="6 7">
    <name type="scientific">Volvox africanus</name>
    <dbReference type="NCBI Taxonomy" id="51714"/>
    <lineage>
        <taxon>Eukaryota</taxon>
        <taxon>Viridiplantae</taxon>
        <taxon>Chlorophyta</taxon>
        <taxon>core chlorophytes</taxon>
        <taxon>Chlorophyceae</taxon>
        <taxon>CS clade</taxon>
        <taxon>Chlamydomonadales</taxon>
        <taxon>Volvocaceae</taxon>
        <taxon>Volvox</taxon>
    </lineage>
</organism>
<evidence type="ECO:0000256" key="2">
    <source>
        <dbReference type="ARBA" id="ARBA00026011"/>
    </source>
</evidence>